<gene>
    <name evidence="1" type="ORF">BSTOLATCC_MIC59796</name>
</gene>
<accession>A0AAU9KEE2</accession>
<dbReference type="EMBL" id="CAJZBQ010000057">
    <property type="protein sequence ID" value="CAG9333991.1"/>
    <property type="molecule type" value="Genomic_DNA"/>
</dbReference>
<reference evidence="1" key="1">
    <citation type="submission" date="2021-09" db="EMBL/GenBank/DDBJ databases">
        <authorList>
            <consortium name="AG Swart"/>
            <person name="Singh M."/>
            <person name="Singh A."/>
            <person name="Seah K."/>
            <person name="Emmerich C."/>
        </authorList>
    </citation>
    <scope>NUCLEOTIDE SEQUENCE</scope>
    <source>
        <strain evidence="1">ATCC30299</strain>
    </source>
</reference>
<comment type="caution">
    <text evidence="1">The sequence shown here is derived from an EMBL/GenBank/DDBJ whole genome shotgun (WGS) entry which is preliminary data.</text>
</comment>
<protein>
    <submittedName>
        <fullName evidence="1">Uncharacterized protein</fullName>
    </submittedName>
</protein>
<dbReference type="Proteomes" id="UP001162131">
    <property type="component" value="Unassembled WGS sequence"/>
</dbReference>
<evidence type="ECO:0000313" key="2">
    <source>
        <dbReference type="Proteomes" id="UP001162131"/>
    </source>
</evidence>
<name>A0AAU9KEE2_9CILI</name>
<organism evidence="1 2">
    <name type="scientific">Blepharisma stoltei</name>
    <dbReference type="NCBI Taxonomy" id="1481888"/>
    <lineage>
        <taxon>Eukaryota</taxon>
        <taxon>Sar</taxon>
        <taxon>Alveolata</taxon>
        <taxon>Ciliophora</taxon>
        <taxon>Postciliodesmatophora</taxon>
        <taxon>Heterotrichea</taxon>
        <taxon>Heterotrichida</taxon>
        <taxon>Blepharismidae</taxon>
        <taxon>Blepharisma</taxon>
    </lineage>
</organism>
<sequence length="88" mass="10563">MNTENVNPNLPTEELRKNKMFMHEIKDKSLISRIPLQEKEIFKVPSLNCTEILMPTQLDLDLYEIQRLYKQNYREANLKIMNSRKSDH</sequence>
<dbReference type="AlphaFoldDB" id="A0AAU9KEE2"/>
<keyword evidence="2" id="KW-1185">Reference proteome</keyword>
<proteinExistence type="predicted"/>
<evidence type="ECO:0000313" key="1">
    <source>
        <dbReference type="EMBL" id="CAG9333991.1"/>
    </source>
</evidence>